<dbReference type="EMBL" id="CAKMRJ010003334">
    <property type="protein sequence ID" value="CAH1432994.1"/>
    <property type="molecule type" value="Genomic_DNA"/>
</dbReference>
<reference evidence="2 3" key="1">
    <citation type="submission" date="2022-01" db="EMBL/GenBank/DDBJ databases">
        <authorList>
            <person name="Xiong W."/>
            <person name="Schranz E."/>
        </authorList>
    </citation>
    <scope>NUCLEOTIDE SEQUENCE [LARGE SCALE GENOMIC DNA]</scope>
</reference>
<protein>
    <recommendedName>
        <fullName evidence="4">Rab3 GTPase-activating protein catalytic subunit</fullName>
    </recommendedName>
</protein>
<dbReference type="AlphaFoldDB" id="A0AAU9N9C3"/>
<gene>
    <name evidence="2" type="ORF">LVIROSA_LOCUS19610</name>
</gene>
<comment type="caution">
    <text evidence="2">The sequence shown here is derived from an EMBL/GenBank/DDBJ whole genome shotgun (WGS) entry which is preliminary data.</text>
</comment>
<keyword evidence="3" id="KW-1185">Reference proteome</keyword>
<feature type="region of interest" description="Disordered" evidence="1">
    <location>
        <begin position="112"/>
        <end position="210"/>
    </location>
</feature>
<feature type="compositionally biased region" description="Polar residues" evidence="1">
    <location>
        <begin position="172"/>
        <end position="182"/>
    </location>
</feature>
<organism evidence="2 3">
    <name type="scientific">Lactuca virosa</name>
    <dbReference type="NCBI Taxonomy" id="75947"/>
    <lineage>
        <taxon>Eukaryota</taxon>
        <taxon>Viridiplantae</taxon>
        <taxon>Streptophyta</taxon>
        <taxon>Embryophyta</taxon>
        <taxon>Tracheophyta</taxon>
        <taxon>Spermatophyta</taxon>
        <taxon>Magnoliopsida</taxon>
        <taxon>eudicotyledons</taxon>
        <taxon>Gunneridae</taxon>
        <taxon>Pentapetalae</taxon>
        <taxon>asterids</taxon>
        <taxon>campanulids</taxon>
        <taxon>Asterales</taxon>
        <taxon>Asteraceae</taxon>
        <taxon>Cichorioideae</taxon>
        <taxon>Cichorieae</taxon>
        <taxon>Lactucinae</taxon>
        <taxon>Lactuca</taxon>
    </lineage>
</organism>
<evidence type="ECO:0000313" key="3">
    <source>
        <dbReference type="Proteomes" id="UP001157418"/>
    </source>
</evidence>
<dbReference type="Proteomes" id="UP001157418">
    <property type="component" value="Unassembled WGS sequence"/>
</dbReference>
<feature type="compositionally biased region" description="Basic and acidic residues" evidence="1">
    <location>
        <begin position="188"/>
        <end position="200"/>
    </location>
</feature>
<evidence type="ECO:0000313" key="2">
    <source>
        <dbReference type="EMBL" id="CAH1432994.1"/>
    </source>
</evidence>
<sequence length="210" mass="23254">MSDLRCLDSDGPMIASSFVQAIEKLGGTKKSDSQTGSSVDDIKDFTSLMSKVITGSSTMYRSKKIEDSKPSLQEVNDNFGSRICEKMDMLQGQYSKLPNPTEKLNPFKVQEHQNIPLDLESTSLEKHKGTKRKASDPILDLNLSLGVHSGSTESPKAVEEDHDDGEGEERNLSLSLYSPSFSRNRKKLITEDDHSNDQKAKRASTLDLTI</sequence>
<evidence type="ECO:0008006" key="4">
    <source>
        <dbReference type="Google" id="ProtNLM"/>
    </source>
</evidence>
<evidence type="ECO:0000256" key="1">
    <source>
        <dbReference type="SAM" id="MobiDB-lite"/>
    </source>
</evidence>
<accession>A0AAU9N9C3</accession>
<proteinExistence type="predicted"/>
<name>A0AAU9N9C3_9ASTR</name>